<gene>
    <name evidence="1" type="ORF">FH608_046455</name>
</gene>
<proteinExistence type="predicted"/>
<dbReference type="EMBL" id="VDLX02000028">
    <property type="protein sequence ID" value="KAB8186935.1"/>
    <property type="molecule type" value="Genomic_DNA"/>
</dbReference>
<dbReference type="RefSeq" id="WP_139637599.1">
    <property type="nucleotide sequence ID" value="NZ_VDLX02000028.1"/>
</dbReference>
<organism evidence="1 2">
    <name type="scientific">Nonomuraea phyllanthi</name>
    <dbReference type="NCBI Taxonomy" id="2219224"/>
    <lineage>
        <taxon>Bacteria</taxon>
        <taxon>Bacillati</taxon>
        <taxon>Actinomycetota</taxon>
        <taxon>Actinomycetes</taxon>
        <taxon>Streptosporangiales</taxon>
        <taxon>Streptosporangiaceae</taxon>
        <taxon>Nonomuraea</taxon>
    </lineage>
</organism>
<dbReference type="Proteomes" id="UP000312512">
    <property type="component" value="Unassembled WGS sequence"/>
</dbReference>
<keyword evidence="2" id="KW-1185">Reference proteome</keyword>
<evidence type="ECO:0000313" key="1">
    <source>
        <dbReference type="EMBL" id="KAB8186935.1"/>
    </source>
</evidence>
<comment type="caution">
    <text evidence="1">The sequence shown here is derived from an EMBL/GenBank/DDBJ whole genome shotgun (WGS) entry which is preliminary data.</text>
</comment>
<protein>
    <submittedName>
        <fullName evidence="1">Uncharacterized protein</fullName>
    </submittedName>
</protein>
<evidence type="ECO:0000313" key="2">
    <source>
        <dbReference type="Proteomes" id="UP000312512"/>
    </source>
</evidence>
<dbReference type="AlphaFoldDB" id="A0A5C4V7E7"/>
<accession>A0A5C4V7E7</accession>
<sequence>MSDFASHPMIDVWAVLSDPDIPSDVGQRLLTRQRARALGLTPDVVPEEDKPFLARHIVPAPDPTEVADA</sequence>
<reference evidence="1 2" key="1">
    <citation type="submission" date="2019-10" db="EMBL/GenBank/DDBJ databases">
        <title>Nonomuraea sp. nov., isolated from Phyllanthus amarus.</title>
        <authorList>
            <person name="Klykleung N."/>
            <person name="Tanasupawat S."/>
        </authorList>
    </citation>
    <scope>NUCLEOTIDE SEQUENCE [LARGE SCALE GENOMIC DNA]</scope>
    <source>
        <strain evidence="1 2">PA1-10</strain>
    </source>
</reference>
<name>A0A5C4V7E7_9ACTN</name>